<gene>
    <name evidence="2" type="ORF">SAMN05216188_11372</name>
</gene>
<feature type="chain" id="PRO_5011548685" evidence="1">
    <location>
        <begin position="24"/>
        <end position="163"/>
    </location>
</feature>
<dbReference type="EMBL" id="FOFR01000013">
    <property type="protein sequence ID" value="SER60576.1"/>
    <property type="molecule type" value="Genomic_DNA"/>
</dbReference>
<accession>A0A1H9QJ98</accession>
<evidence type="ECO:0000256" key="1">
    <source>
        <dbReference type="SAM" id="SignalP"/>
    </source>
</evidence>
<dbReference type="RefSeq" id="WP_089954907.1">
    <property type="nucleotide sequence ID" value="NZ_FOFR01000013.1"/>
</dbReference>
<dbReference type="OrthoDB" id="2473949at2"/>
<dbReference type="AlphaFoldDB" id="A0A1H9QJ98"/>
<evidence type="ECO:0000313" key="3">
    <source>
        <dbReference type="Proteomes" id="UP000199352"/>
    </source>
</evidence>
<reference evidence="3" key="1">
    <citation type="submission" date="2016-10" db="EMBL/GenBank/DDBJ databases">
        <authorList>
            <person name="Varghese N."/>
            <person name="Submissions S."/>
        </authorList>
    </citation>
    <scope>NUCLEOTIDE SEQUENCE [LARGE SCALE GENOMIC DNA]</scope>
    <source>
        <strain evidence="3">CGMCC 4.3525</strain>
    </source>
</reference>
<organism evidence="2 3">
    <name type="scientific">Lentzea xinjiangensis</name>
    <dbReference type="NCBI Taxonomy" id="402600"/>
    <lineage>
        <taxon>Bacteria</taxon>
        <taxon>Bacillati</taxon>
        <taxon>Actinomycetota</taxon>
        <taxon>Actinomycetes</taxon>
        <taxon>Pseudonocardiales</taxon>
        <taxon>Pseudonocardiaceae</taxon>
        <taxon>Lentzea</taxon>
    </lineage>
</organism>
<sequence length="163" mass="17325">MSTRNLVLALPLAALTISTGAGAAGTTAVADTTTVTTTATGGHTFPQDNGLRLRAARTGEVHLILDGRKHLIPNPETHRNLFGDDQTVRLVITLDNIAGNGPLSDGAHLARTTDDDTVYLISNGLKREILPAALDEFRFDRQRIRTTAPEVLRDLPAAAPLTA</sequence>
<protein>
    <submittedName>
        <fullName evidence="2">Uncharacterized protein</fullName>
    </submittedName>
</protein>
<keyword evidence="1" id="KW-0732">Signal</keyword>
<name>A0A1H9QJ98_9PSEU</name>
<feature type="signal peptide" evidence="1">
    <location>
        <begin position="1"/>
        <end position="23"/>
    </location>
</feature>
<keyword evidence="3" id="KW-1185">Reference proteome</keyword>
<proteinExistence type="predicted"/>
<dbReference type="Proteomes" id="UP000199352">
    <property type="component" value="Unassembled WGS sequence"/>
</dbReference>
<dbReference type="STRING" id="402600.SAMN05216188_11372"/>
<evidence type="ECO:0000313" key="2">
    <source>
        <dbReference type="EMBL" id="SER60576.1"/>
    </source>
</evidence>